<organism evidence="1 2">
    <name type="scientific">Aeromicrobium duanguangcaii</name>
    <dbReference type="NCBI Taxonomy" id="2968086"/>
    <lineage>
        <taxon>Bacteria</taxon>
        <taxon>Bacillati</taxon>
        <taxon>Actinomycetota</taxon>
        <taxon>Actinomycetes</taxon>
        <taxon>Propionibacteriales</taxon>
        <taxon>Nocardioidaceae</taxon>
        <taxon>Aeromicrobium</taxon>
    </lineage>
</organism>
<proteinExistence type="predicted"/>
<gene>
    <name evidence="1" type="ORF">NP095_08590</name>
</gene>
<dbReference type="RefSeq" id="WP_249378198.1">
    <property type="nucleotide sequence ID" value="NZ_CP101990.1"/>
</dbReference>
<protein>
    <submittedName>
        <fullName evidence="1">Uncharacterized protein</fullName>
    </submittedName>
</protein>
<evidence type="ECO:0000313" key="2">
    <source>
        <dbReference type="Proteomes" id="UP001315860"/>
    </source>
</evidence>
<name>A0ABY5KDS7_9ACTN</name>
<dbReference type="EMBL" id="CP101990">
    <property type="protein sequence ID" value="UUI67267.1"/>
    <property type="molecule type" value="Genomic_DNA"/>
</dbReference>
<dbReference type="Proteomes" id="UP001315860">
    <property type="component" value="Chromosome"/>
</dbReference>
<evidence type="ECO:0000313" key="1">
    <source>
        <dbReference type="EMBL" id="UUI67267.1"/>
    </source>
</evidence>
<accession>A0ABY5KDS7</accession>
<sequence>MTDLTPEKLELIQTVVNHVGAYQDGAPAGTIGEELRRGLGKVELTLDDAHIDALARAMDDADGTIDVAAVLR</sequence>
<keyword evidence="2" id="KW-1185">Reference proteome</keyword>
<reference evidence="1 2" key="1">
    <citation type="submission" date="2022-07" db="EMBL/GenBank/DDBJ databases">
        <title>Novel species in genus Aeromicrobium.</title>
        <authorList>
            <person name="Ye L."/>
        </authorList>
    </citation>
    <scope>NUCLEOTIDE SEQUENCE [LARGE SCALE GENOMIC DNA]</scope>
    <source>
        <strain evidence="2">zg-Y50</strain>
    </source>
</reference>